<name>A0A9N9DVK2_9GLOM</name>
<evidence type="ECO:0000313" key="2">
    <source>
        <dbReference type="EMBL" id="CAG8649906.1"/>
    </source>
</evidence>
<feature type="non-terminal residue" evidence="2">
    <location>
        <position position="1"/>
    </location>
</feature>
<accession>A0A9N9DVK2</accession>
<dbReference type="AlphaFoldDB" id="A0A9N9DVK2"/>
<evidence type="ECO:0000256" key="1">
    <source>
        <dbReference type="SAM" id="MobiDB-lite"/>
    </source>
</evidence>
<protein>
    <submittedName>
        <fullName evidence="2">9317_t:CDS:1</fullName>
    </submittedName>
</protein>
<proteinExistence type="predicted"/>
<reference evidence="2" key="1">
    <citation type="submission" date="2021-06" db="EMBL/GenBank/DDBJ databases">
        <authorList>
            <person name="Kallberg Y."/>
            <person name="Tangrot J."/>
            <person name="Rosling A."/>
        </authorList>
    </citation>
    <scope>NUCLEOTIDE SEQUENCE</scope>
    <source>
        <strain evidence="2">IA702</strain>
    </source>
</reference>
<dbReference type="Proteomes" id="UP000789572">
    <property type="component" value="Unassembled WGS sequence"/>
</dbReference>
<evidence type="ECO:0000313" key="3">
    <source>
        <dbReference type="Proteomes" id="UP000789572"/>
    </source>
</evidence>
<dbReference type="PANTHER" id="PTHR12722">
    <property type="entry name" value="XAP-5 PROTEIN-RELATED"/>
    <property type="match status" value="1"/>
</dbReference>
<feature type="region of interest" description="Disordered" evidence="1">
    <location>
        <begin position="81"/>
        <end position="149"/>
    </location>
</feature>
<dbReference type="GO" id="GO:0006325">
    <property type="term" value="P:chromatin organization"/>
    <property type="evidence" value="ECO:0007669"/>
    <property type="project" value="TreeGrafter"/>
</dbReference>
<feature type="compositionally biased region" description="Basic and acidic residues" evidence="1">
    <location>
        <begin position="81"/>
        <end position="99"/>
    </location>
</feature>
<sequence length="149" mass="17038">MAEYKGASSEGQRQAMLEKQRAKMLSEFEKQREKITKDNQVNVTSSKFVTQNADVEGFLKKETVGLYRLEDFQKIRMEIEVQKEREAARTSELNRTDKLKKSKKKKKPEVKLSFDIDGEEEISAGSKNGQTGEKRSGDSMESVPKKSKI</sequence>
<dbReference type="GO" id="GO:0005634">
    <property type="term" value="C:nucleus"/>
    <property type="evidence" value="ECO:0007669"/>
    <property type="project" value="InterPro"/>
</dbReference>
<dbReference type="InterPro" id="IPR007005">
    <property type="entry name" value="XAP5"/>
</dbReference>
<gene>
    <name evidence="2" type="ORF">POCULU_LOCUS9892</name>
</gene>
<feature type="region of interest" description="Disordered" evidence="1">
    <location>
        <begin position="1"/>
        <end position="22"/>
    </location>
</feature>
<keyword evidence="3" id="KW-1185">Reference proteome</keyword>
<dbReference type="EMBL" id="CAJVPJ010004228">
    <property type="protein sequence ID" value="CAG8649906.1"/>
    <property type="molecule type" value="Genomic_DNA"/>
</dbReference>
<feature type="non-terminal residue" evidence="2">
    <location>
        <position position="149"/>
    </location>
</feature>
<dbReference type="PANTHER" id="PTHR12722:SF0">
    <property type="entry name" value="PROTEIN FAM50A"/>
    <property type="match status" value="1"/>
</dbReference>
<organism evidence="2 3">
    <name type="scientific">Paraglomus occultum</name>
    <dbReference type="NCBI Taxonomy" id="144539"/>
    <lineage>
        <taxon>Eukaryota</taxon>
        <taxon>Fungi</taxon>
        <taxon>Fungi incertae sedis</taxon>
        <taxon>Mucoromycota</taxon>
        <taxon>Glomeromycotina</taxon>
        <taxon>Glomeromycetes</taxon>
        <taxon>Paraglomerales</taxon>
        <taxon>Paraglomeraceae</taxon>
        <taxon>Paraglomus</taxon>
    </lineage>
</organism>
<comment type="caution">
    <text evidence="2">The sequence shown here is derived from an EMBL/GenBank/DDBJ whole genome shotgun (WGS) entry which is preliminary data.</text>
</comment>
<dbReference type="OrthoDB" id="1562195at2759"/>